<feature type="region of interest" description="Disordered" evidence="3">
    <location>
        <begin position="336"/>
        <end position="362"/>
    </location>
</feature>
<feature type="compositionally biased region" description="Basic and acidic residues" evidence="3">
    <location>
        <begin position="92"/>
        <end position="106"/>
    </location>
</feature>
<feature type="compositionally biased region" description="Polar residues" evidence="3">
    <location>
        <begin position="171"/>
        <end position="180"/>
    </location>
</feature>
<dbReference type="PROSITE" id="PS50014">
    <property type="entry name" value="BROMODOMAIN_2"/>
    <property type="match status" value="1"/>
</dbReference>
<dbReference type="PRINTS" id="PR00503">
    <property type="entry name" value="BROMODOMAIN"/>
</dbReference>
<dbReference type="GO" id="GO:0006325">
    <property type="term" value="P:chromatin organization"/>
    <property type="evidence" value="ECO:0007669"/>
    <property type="project" value="UniProtKB-ARBA"/>
</dbReference>
<evidence type="ECO:0000259" key="4">
    <source>
        <dbReference type="PROSITE" id="PS50014"/>
    </source>
</evidence>
<dbReference type="SMART" id="SM00297">
    <property type="entry name" value="BROMO"/>
    <property type="match status" value="1"/>
</dbReference>
<reference evidence="5" key="1">
    <citation type="submission" date="2020-12" db="EMBL/GenBank/DDBJ databases">
        <title>Metabolic potential, ecology and presence of endohyphal bacteria is reflected in genomic diversity of Mucoromycotina.</title>
        <authorList>
            <person name="Muszewska A."/>
            <person name="Okrasinska A."/>
            <person name="Steczkiewicz K."/>
            <person name="Drgas O."/>
            <person name="Orlowska M."/>
            <person name="Perlinska-Lenart U."/>
            <person name="Aleksandrzak-Piekarczyk T."/>
            <person name="Szatraj K."/>
            <person name="Zielenkiewicz U."/>
            <person name="Pilsyk S."/>
            <person name="Malc E."/>
            <person name="Mieczkowski P."/>
            <person name="Kruszewska J.S."/>
            <person name="Biernat P."/>
            <person name="Pawlowska J."/>
        </authorList>
    </citation>
    <scope>NUCLEOTIDE SEQUENCE</scope>
    <source>
        <strain evidence="5">WA0000051536</strain>
    </source>
</reference>
<dbReference type="PANTHER" id="PTHR22881">
    <property type="entry name" value="BROMODOMAIN CONTAINING PROTEIN"/>
    <property type="match status" value="1"/>
</dbReference>
<dbReference type="PANTHER" id="PTHR22881:SF27">
    <property type="entry name" value="BROMODOMAIN CONTAINING 7_9"/>
    <property type="match status" value="1"/>
</dbReference>
<dbReference type="Pfam" id="PF00439">
    <property type="entry name" value="Bromodomain"/>
    <property type="match status" value="1"/>
</dbReference>
<keyword evidence="6" id="KW-1185">Reference proteome</keyword>
<feature type="region of interest" description="Disordered" evidence="3">
    <location>
        <begin position="165"/>
        <end position="225"/>
    </location>
</feature>
<proteinExistence type="predicted"/>
<evidence type="ECO:0000256" key="2">
    <source>
        <dbReference type="PROSITE-ProRule" id="PRU00035"/>
    </source>
</evidence>
<dbReference type="EMBL" id="JAEPRA010000010">
    <property type="protein sequence ID" value="KAG2179453.1"/>
    <property type="molecule type" value="Genomic_DNA"/>
</dbReference>
<feature type="compositionally biased region" description="Polar residues" evidence="3">
    <location>
        <begin position="194"/>
        <end position="206"/>
    </location>
</feature>
<feature type="compositionally biased region" description="Basic and acidic residues" evidence="3">
    <location>
        <begin position="129"/>
        <end position="141"/>
    </location>
</feature>
<dbReference type="CDD" id="cd04369">
    <property type="entry name" value="Bromodomain"/>
    <property type="match status" value="1"/>
</dbReference>
<accession>A0A8H7UGW9</accession>
<name>A0A8H7UGW9_9FUNG</name>
<dbReference type="OrthoDB" id="21449at2759"/>
<feature type="compositionally biased region" description="Basic residues" evidence="3">
    <location>
        <begin position="68"/>
        <end position="91"/>
    </location>
</feature>
<organism evidence="5 6">
    <name type="scientific">Umbelopsis vinacea</name>
    <dbReference type="NCBI Taxonomy" id="44442"/>
    <lineage>
        <taxon>Eukaryota</taxon>
        <taxon>Fungi</taxon>
        <taxon>Fungi incertae sedis</taxon>
        <taxon>Mucoromycota</taxon>
        <taxon>Mucoromycotina</taxon>
        <taxon>Umbelopsidomycetes</taxon>
        <taxon>Umbelopsidales</taxon>
        <taxon>Umbelopsidaceae</taxon>
        <taxon>Umbelopsis</taxon>
    </lineage>
</organism>
<evidence type="ECO:0000256" key="3">
    <source>
        <dbReference type="SAM" id="MobiDB-lite"/>
    </source>
</evidence>
<feature type="region of interest" description="Disordered" evidence="3">
    <location>
        <begin position="730"/>
        <end position="750"/>
    </location>
</feature>
<feature type="domain" description="Bromo" evidence="4">
    <location>
        <begin position="252"/>
        <end position="314"/>
    </location>
</feature>
<dbReference type="InterPro" id="IPR051831">
    <property type="entry name" value="Bromodomain_contain_prot"/>
</dbReference>
<feature type="compositionally biased region" description="Low complexity" evidence="3">
    <location>
        <begin position="740"/>
        <end position="750"/>
    </location>
</feature>
<evidence type="ECO:0000256" key="1">
    <source>
        <dbReference type="ARBA" id="ARBA00023117"/>
    </source>
</evidence>
<evidence type="ECO:0000313" key="6">
    <source>
        <dbReference type="Proteomes" id="UP000612746"/>
    </source>
</evidence>
<dbReference type="Gene3D" id="1.20.920.10">
    <property type="entry name" value="Bromodomain-like"/>
    <property type="match status" value="1"/>
</dbReference>
<dbReference type="SUPFAM" id="SSF47370">
    <property type="entry name" value="Bromodomain"/>
    <property type="match status" value="1"/>
</dbReference>
<feature type="region of interest" description="Disordered" evidence="3">
    <location>
        <begin position="1"/>
        <end position="143"/>
    </location>
</feature>
<dbReference type="Proteomes" id="UP000612746">
    <property type="component" value="Unassembled WGS sequence"/>
</dbReference>
<evidence type="ECO:0000313" key="5">
    <source>
        <dbReference type="EMBL" id="KAG2179453.1"/>
    </source>
</evidence>
<comment type="caution">
    <text evidence="5">The sequence shown here is derived from an EMBL/GenBank/DDBJ whole genome shotgun (WGS) entry which is preliminary data.</text>
</comment>
<keyword evidence="1 2" id="KW-0103">Bromodomain</keyword>
<gene>
    <name evidence="5" type="ORF">INT44_006299</name>
</gene>
<dbReference type="InterPro" id="IPR001487">
    <property type="entry name" value="Bromodomain"/>
</dbReference>
<feature type="region of interest" description="Disordered" evidence="3">
    <location>
        <begin position="402"/>
        <end position="428"/>
    </location>
</feature>
<feature type="compositionally biased region" description="Polar residues" evidence="3">
    <location>
        <begin position="1"/>
        <end position="16"/>
    </location>
</feature>
<dbReference type="InterPro" id="IPR036427">
    <property type="entry name" value="Bromodomain-like_sf"/>
</dbReference>
<sequence length="750" mass="84297">MSSQKKYSSVEDNVSDISDPDNHNGRYTVKPSMPSQEPTQPTITPRIKLKLQLNPPKLTTEHTDSADHKKKKKHKHKDHKLHKHHKKHKRKHNEEDSYSGHRRESEQLDIETDPTSHSRKRSISAVHPYDFDEREAKRPVYSEEDLVDDGNDSLFARTKAHKDVVIRNSEEPSSANQTIDHPSVYDESRHGSVASFQSVSTATGAESTPKSTSKSKKKTKQPRVWTPAKRDLKTICSRLLDTFIKRDAYGFFLEPVDTTIVTDYLTVIKKPMDFKTMRQKLESNQYPDMDAFKQDFQQICTNAKIYNAPDTPYWRNADKLEAYGLRAIEREGTRITYEPPAAIQQPQRPSSPERRKSMITIKQPQAPLSNISYVKRESFVKVEEDVDILGLDSTTSYQQQSALQLRKGGGRQGSAGYRESSMDVGSSRAITPNRTYTMTQKKKKKKISEAGVIFGPDGSLSAVHGVQDLSILVPHDKPFATLPPFSTINRAVLPSTFYTNRSMALTDDMVQDKYHIRPAFIWDYGAYPSLGVNLPSQFYTPQDLAHVFPVYGDDRGEAYMKSMWDFVGGMFGDEPDDSSARDSAVDTLCGYVNEKLQKLTRGAWDAVQLTMQPDPPLDGINTTVQTEFGVIDVPQAIKQSRLAVQRQKEPEELFKLISGKVDITELENLEPKAKADALSLGANLSESLDESAKLIAELLEQDDADDTKQNLLHAKLIEISKALPMTEAKMAEQSNNSPITTNTVATTSTA</sequence>
<protein>
    <recommendedName>
        <fullName evidence="4">Bromo domain-containing protein</fullName>
    </recommendedName>
</protein>
<feature type="compositionally biased region" description="Polar residues" evidence="3">
    <location>
        <begin position="33"/>
        <end position="43"/>
    </location>
</feature>
<dbReference type="AlphaFoldDB" id="A0A8H7UGW9"/>